<dbReference type="Proteomes" id="UP001164020">
    <property type="component" value="Chromosome"/>
</dbReference>
<accession>A0ABY7BX92</accession>
<proteinExistence type="predicted"/>
<dbReference type="InterPro" id="IPR047655">
    <property type="entry name" value="Transpos_IS630-like"/>
</dbReference>
<dbReference type="InterPro" id="IPR036397">
    <property type="entry name" value="RNaseH_sf"/>
</dbReference>
<dbReference type="InterPro" id="IPR038717">
    <property type="entry name" value="Tc1-like_DDE_dom"/>
</dbReference>
<evidence type="ECO:0000313" key="3">
    <source>
        <dbReference type="Proteomes" id="UP001164020"/>
    </source>
</evidence>
<dbReference type="RefSeq" id="WP_268880541.1">
    <property type="nucleotide sequence ID" value="NZ_CP114029.1"/>
</dbReference>
<dbReference type="EMBL" id="CP114029">
    <property type="protein sequence ID" value="WAP68067.1"/>
    <property type="molecule type" value="Genomic_DNA"/>
</dbReference>
<name>A0ABY7BX92_9HYPH</name>
<evidence type="ECO:0000259" key="1">
    <source>
        <dbReference type="Pfam" id="PF13358"/>
    </source>
</evidence>
<dbReference type="PANTHER" id="PTHR46564">
    <property type="entry name" value="TRANSPOSASE"/>
    <property type="match status" value="1"/>
</dbReference>
<dbReference type="PANTHER" id="PTHR46564:SF1">
    <property type="entry name" value="TRANSPOSASE"/>
    <property type="match status" value="1"/>
</dbReference>
<keyword evidence="3" id="KW-1185">Reference proteome</keyword>
<dbReference type="Pfam" id="PF13358">
    <property type="entry name" value="DDE_3"/>
    <property type="match status" value="1"/>
</dbReference>
<dbReference type="NCBIfam" id="NF033545">
    <property type="entry name" value="transpos_IS630"/>
    <property type="match status" value="1"/>
</dbReference>
<protein>
    <submittedName>
        <fullName evidence="2">IS630 family transposase</fullName>
    </submittedName>
</protein>
<dbReference type="InterPro" id="IPR036388">
    <property type="entry name" value="WH-like_DNA-bd_sf"/>
</dbReference>
<dbReference type="SUPFAM" id="SSF46689">
    <property type="entry name" value="Homeodomain-like"/>
    <property type="match status" value="1"/>
</dbReference>
<reference evidence="2" key="1">
    <citation type="submission" date="2022-12" db="EMBL/GenBank/DDBJ databases">
        <title>Jiella pelagia sp. nov., isolated from phosphonate enriched culture of Northwest Pacific surface seawater.</title>
        <authorList>
            <person name="Shin D.Y."/>
            <person name="Hwang C.Y."/>
        </authorList>
    </citation>
    <scope>NUCLEOTIDE SEQUENCE</scope>
    <source>
        <strain evidence="2">HL-NP1</strain>
    </source>
</reference>
<organism evidence="2 3">
    <name type="scientific">Jiella pelagia</name>
    <dbReference type="NCBI Taxonomy" id="2986949"/>
    <lineage>
        <taxon>Bacteria</taxon>
        <taxon>Pseudomonadati</taxon>
        <taxon>Pseudomonadota</taxon>
        <taxon>Alphaproteobacteria</taxon>
        <taxon>Hyphomicrobiales</taxon>
        <taxon>Aurantimonadaceae</taxon>
        <taxon>Jiella</taxon>
    </lineage>
</organism>
<dbReference type="Gene3D" id="3.30.420.10">
    <property type="entry name" value="Ribonuclease H-like superfamily/Ribonuclease H"/>
    <property type="match status" value="1"/>
</dbReference>
<dbReference type="Gene3D" id="1.10.10.10">
    <property type="entry name" value="Winged helix-like DNA-binding domain superfamily/Winged helix DNA-binding domain"/>
    <property type="match status" value="1"/>
</dbReference>
<evidence type="ECO:0000313" key="2">
    <source>
        <dbReference type="EMBL" id="WAP68067.1"/>
    </source>
</evidence>
<feature type="domain" description="Tc1-like transposase DDE" evidence="1">
    <location>
        <begin position="146"/>
        <end position="287"/>
    </location>
</feature>
<sequence>MGKPYSMDLRARVVAAVTQEGMSRNQAAHRFGVAVSTAIHWVGRFEESGSFAPGKMGGHKPKKISGDNAEWLRQRCAEKAFTLRGLVKELAGERGLNVDYRSVWEFVHAENLSFKKTLLASEQDRPDVARRREQWLKYRGRIDPSRLVFIDETWTKTNMAPLRGWAPRGQRLRDKAPFGHWKTSTFIAALREDGVTAPWLIDGAINGERFLLYVENVLVPTLKPGDIVILDNLGSHKNKAARRAIRAVGAKLLFLPKYSPDFNPIEQLFAKLKHFLRNAAKRNREDLCDAVGEILRDVTCDECRNYLVNSGYGRT</sequence>
<gene>
    <name evidence="2" type="ORF">OH818_22150</name>
</gene>
<dbReference type="InterPro" id="IPR009057">
    <property type="entry name" value="Homeodomain-like_sf"/>
</dbReference>